<protein>
    <submittedName>
        <fullName evidence="2">Uncharacterized protein</fullName>
    </submittedName>
</protein>
<accession>A0A182KDY1</accession>
<feature type="region of interest" description="Disordered" evidence="1">
    <location>
        <begin position="85"/>
        <end position="116"/>
    </location>
</feature>
<feature type="compositionally biased region" description="Polar residues" evidence="1">
    <location>
        <begin position="214"/>
        <end position="231"/>
    </location>
</feature>
<organism evidence="2 3">
    <name type="scientific">Anopheles christyi</name>
    <dbReference type="NCBI Taxonomy" id="43041"/>
    <lineage>
        <taxon>Eukaryota</taxon>
        <taxon>Metazoa</taxon>
        <taxon>Ecdysozoa</taxon>
        <taxon>Arthropoda</taxon>
        <taxon>Hexapoda</taxon>
        <taxon>Insecta</taxon>
        <taxon>Pterygota</taxon>
        <taxon>Neoptera</taxon>
        <taxon>Endopterygota</taxon>
        <taxon>Diptera</taxon>
        <taxon>Nematocera</taxon>
        <taxon>Culicoidea</taxon>
        <taxon>Culicidae</taxon>
        <taxon>Anophelinae</taxon>
        <taxon>Anopheles</taxon>
    </lineage>
</organism>
<evidence type="ECO:0000313" key="3">
    <source>
        <dbReference type="Proteomes" id="UP000075881"/>
    </source>
</evidence>
<name>A0A182KDY1_9DIPT</name>
<reference evidence="3" key="1">
    <citation type="submission" date="2013-03" db="EMBL/GenBank/DDBJ databases">
        <title>The Genome Sequence of Anopheles christyi ACHKN1017.</title>
        <authorList>
            <consortium name="The Broad Institute Genomics Platform"/>
            <person name="Neafsey D.E."/>
            <person name="Besansky N."/>
            <person name="Walker B."/>
            <person name="Young S.K."/>
            <person name="Zeng Q."/>
            <person name="Gargeya S."/>
            <person name="Fitzgerald M."/>
            <person name="Haas B."/>
            <person name="Abouelleil A."/>
            <person name="Allen A.W."/>
            <person name="Alvarado L."/>
            <person name="Arachchi H.M."/>
            <person name="Berlin A.M."/>
            <person name="Chapman S.B."/>
            <person name="Gainer-Dewar J."/>
            <person name="Goldberg J."/>
            <person name="Griggs A."/>
            <person name="Gujja S."/>
            <person name="Hansen M."/>
            <person name="Howarth C."/>
            <person name="Imamovic A."/>
            <person name="Ireland A."/>
            <person name="Larimer J."/>
            <person name="McCowan C."/>
            <person name="Murphy C."/>
            <person name="Pearson M."/>
            <person name="Poon T.W."/>
            <person name="Priest M."/>
            <person name="Roberts A."/>
            <person name="Saif S."/>
            <person name="Shea T."/>
            <person name="Sisk P."/>
            <person name="Sykes S."/>
            <person name="Wortman J."/>
            <person name="Nusbaum C."/>
            <person name="Birren B."/>
        </authorList>
    </citation>
    <scope>NUCLEOTIDE SEQUENCE [LARGE SCALE GENOMIC DNA]</scope>
    <source>
        <strain evidence="3">ACHKN1017</strain>
    </source>
</reference>
<evidence type="ECO:0000256" key="1">
    <source>
        <dbReference type="SAM" id="MobiDB-lite"/>
    </source>
</evidence>
<dbReference type="Proteomes" id="UP000075881">
    <property type="component" value="Unassembled WGS sequence"/>
</dbReference>
<dbReference type="VEuPathDB" id="VectorBase:ACHR008968"/>
<dbReference type="EnsemblMetazoa" id="ACHR008968-RA">
    <property type="protein sequence ID" value="ACHR008968-PA"/>
    <property type="gene ID" value="ACHR008968"/>
</dbReference>
<evidence type="ECO:0000313" key="2">
    <source>
        <dbReference type="EnsemblMetazoa" id="ACHR008968-PA"/>
    </source>
</evidence>
<reference evidence="2" key="2">
    <citation type="submission" date="2020-05" db="UniProtKB">
        <authorList>
            <consortium name="EnsemblMetazoa"/>
        </authorList>
    </citation>
    <scope>IDENTIFICATION</scope>
    <source>
        <strain evidence="2">ACHKN1017</strain>
    </source>
</reference>
<proteinExistence type="predicted"/>
<sequence>MAEESDLMELINRAISCEHPHIYGVVNLNRLREVLCLLVSARKSGEEDPSKAQSFCNESFEKDNEIVRNLSEVVVKSDSLVNVGYSASGSTSERDKKEVESNLNNTPHGVPSPILGDQSFRQSCENVLLEIEKITQMMNEIEKRVCNMETRSKSTICASSNYGATAHEENISPSKSNVFYTDNISGPYPSTQINAKEQTFDVKERETLDDKDVSLTSDGNEPSALKSTSDQSVVSCKDIKNNNPVLPNKHPLMEKEMGDVGWQHLDDEISTLPASNGVENAVVTVSDMFSAKFDQLVAIVEDLLEREKNISDRLSNVESVVTTYKDVLHNNIEEEDGYLPLPMDGTVTPIGKDPMQDCTVKLLPETVADQNNLESALVANIHSKVNEIENEMGFLKATLNKINIAAGGKLGMEVKTHVQCISCNCGAAMEVFETPIPQTIPFHVKRCMKPLFRRQLDSLRKELKYSVVVPVDMEPYWHLLKKPKSFRPK</sequence>
<dbReference type="AlphaFoldDB" id="A0A182KDY1"/>
<keyword evidence="3" id="KW-1185">Reference proteome</keyword>
<feature type="region of interest" description="Disordered" evidence="1">
    <location>
        <begin position="205"/>
        <end position="231"/>
    </location>
</feature>